<dbReference type="Pfam" id="PF01933">
    <property type="entry name" value="CofD"/>
    <property type="match status" value="1"/>
</dbReference>
<dbReference type="Proteomes" id="UP000462152">
    <property type="component" value="Unassembled WGS sequence"/>
</dbReference>
<dbReference type="InterPro" id="IPR038136">
    <property type="entry name" value="CofD-like_dom_sf"/>
</dbReference>
<dbReference type="GO" id="GO:0043743">
    <property type="term" value="F:LPPG:FO 2-phospho-L-lactate transferase activity"/>
    <property type="evidence" value="ECO:0007669"/>
    <property type="project" value="InterPro"/>
</dbReference>
<name>A0A7K1LGL7_9MICC</name>
<comment type="caution">
    <text evidence="3">The sequence shown here is derived from an EMBL/GenBank/DDBJ whole genome shotgun (WGS) entry which is preliminary data.</text>
</comment>
<dbReference type="GO" id="GO:0008360">
    <property type="term" value="P:regulation of cell shape"/>
    <property type="evidence" value="ECO:0007669"/>
    <property type="project" value="UniProtKB-UniRule"/>
</dbReference>
<gene>
    <name evidence="3" type="primary">yvcK</name>
    <name evidence="3" type="ORF">GMA10_03450</name>
</gene>
<evidence type="ECO:0000313" key="3">
    <source>
        <dbReference type="EMBL" id="MUN54278.1"/>
    </source>
</evidence>
<dbReference type="CDD" id="cd07187">
    <property type="entry name" value="YvcK_like"/>
    <property type="match status" value="1"/>
</dbReference>
<dbReference type="PANTHER" id="PTHR30135:SF3">
    <property type="entry name" value="GLUCONEOGENESIS FACTOR-RELATED"/>
    <property type="match status" value="1"/>
</dbReference>
<evidence type="ECO:0000256" key="1">
    <source>
        <dbReference type="ARBA" id="ARBA00022490"/>
    </source>
</evidence>
<organism evidence="3 4">
    <name type="scientific">Rothia koreensis</name>
    <dbReference type="NCBI Taxonomy" id="592378"/>
    <lineage>
        <taxon>Bacteria</taxon>
        <taxon>Bacillati</taxon>
        <taxon>Actinomycetota</taxon>
        <taxon>Actinomycetes</taxon>
        <taxon>Micrococcales</taxon>
        <taxon>Micrococcaceae</taxon>
        <taxon>Rothia</taxon>
    </lineage>
</organism>
<evidence type="ECO:0000256" key="2">
    <source>
        <dbReference type="HAMAP-Rule" id="MF_00973"/>
    </source>
</evidence>
<comment type="similarity">
    <text evidence="2">Belongs to the gluconeogenesis factor family.</text>
</comment>
<keyword evidence="4" id="KW-1185">Reference proteome</keyword>
<dbReference type="InterPro" id="IPR010119">
    <property type="entry name" value="Gluconeogen_factor"/>
</dbReference>
<dbReference type="NCBIfam" id="TIGR01826">
    <property type="entry name" value="CofD_related"/>
    <property type="match status" value="1"/>
</dbReference>
<dbReference type="SUPFAM" id="SSF142338">
    <property type="entry name" value="CofD-like"/>
    <property type="match status" value="1"/>
</dbReference>
<comment type="subcellular location">
    <subcellularLocation>
        <location evidence="2">Cytoplasm</location>
    </subcellularLocation>
</comment>
<keyword evidence="1 2" id="KW-0963">Cytoplasm</keyword>
<dbReference type="EMBL" id="WOGT01000001">
    <property type="protein sequence ID" value="MUN54278.1"/>
    <property type="molecule type" value="Genomic_DNA"/>
</dbReference>
<dbReference type="Gene3D" id="3.40.50.10680">
    <property type="entry name" value="CofD-like domains"/>
    <property type="match status" value="1"/>
</dbReference>
<evidence type="ECO:0000313" key="4">
    <source>
        <dbReference type="Proteomes" id="UP000462152"/>
    </source>
</evidence>
<dbReference type="HAMAP" id="MF_00973">
    <property type="entry name" value="Gluconeogen_factor"/>
    <property type="match status" value="1"/>
</dbReference>
<dbReference type="OrthoDB" id="9783842at2"/>
<dbReference type="AlphaFoldDB" id="A0A7K1LGL7"/>
<sequence>MVYSSHRLDHRVPGSRHSPKVVALGGGHGLYASLSALRLVTPHITAVVTVADDGGSSGRLRDQFNVLPPGDLRMALSALCDDSEWGHLWREAIQHRFSALPEAPREIDGHAMGNLLLVSLWQLLGDPVAGLEWASRLVEARGRVLPMALDPLVISGEAVAEDGSRERLIGQAKLAKAERVENLVLEPVDARVCEASVRAIMDADWVILGPGSWFTSVVPHLLLRESREALCETKAKICVSMNLGLEEKETAGLGAIGHLEALEKYAPDLSIGAVIGDPTSIQEQQAFEEAVRRREAKMVWSDLRTRRGENLHNPLRLAAAYQEAMRVPDNSFGVEPDSPSV</sequence>
<comment type="function">
    <text evidence="2">Required for morphogenesis under gluconeogenic growth conditions.</text>
</comment>
<dbReference type="PANTHER" id="PTHR30135">
    <property type="entry name" value="UNCHARACTERIZED PROTEIN YVCK-RELATED"/>
    <property type="match status" value="1"/>
</dbReference>
<proteinExistence type="inferred from homology"/>
<dbReference type="GO" id="GO:0005737">
    <property type="term" value="C:cytoplasm"/>
    <property type="evidence" value="ECO:0007669"/>
    <property type="project" value="UniProtKB-SubCell"/>
</dbReference>
<protein>
    <recommendedName>
        <fullName evidence="2">Putative gluconeogenesis factor</fullName>
    </recommendedName>
</protein>
<accession>A0A7K1LGL7</accession>
<dbReference type="RefSeq" id="WP_129314336.1">
    <property type="nucleotide sequence ID" value="NZ_CP197643.1"/>
</dbReference>
<dbReference type="InterPro" id="IPR002882">
    <property type="entry name" value="CofD"/>
</dbReference>
<reference evidence="3 4" key="1">
    <citation type="submission" date="2019-12" db="EMBL/GenBank/DDBJ databases">
        <authorList>
            <person name="Li J."/>
            <person name="Shi Y."/>
            <person name="Xu G."/>
            <person name="Xiao D."/>
            <person name="Ran X."/>
        </authorList>
    </citation>
    <scope>NUCLEOTIDE SEQUENCE [LARGE SCALE GENOMIC DNA]</scope>
    <source>
        <strain evidence="3 4">JCM 15915</strain>
    </source>
</reference>